<feature type="region of interest" description="Disordered" evidence="1">
    <location>
        <begin position="47"/>
        <end position="76"/>
    </location>
</feature>
<evidence type="ECO:0000256" key="1">
    <source>
        <dbReference type="SAM" id="MobiDB-lite"/>
    </source>
</evidence>
<accession>A0A1U7DDM1</accession>
<keyword evidence="3" id="KW-1185">Reference proteome</keyword>
<dbReference type="KEGG" id="tpro:Ga0080559_TMP5177"/>
<sequence length="76" mass="8108">MPELPLMRLDHGGLPVVFPGGTLARQLLVLPQEGRELLHLQVMSKQDLRSTDHAVSPASRDMSPAAEVVPTSAGGK</sequence>
<geneLocation type="plasmid" evidence="3">
    <name>ptpro6</name>
</geneLocation>
<evidence type="ECO:0000313" key="3">
    <source>
        <dbReference type="Proteomes" id="UP000186559"/>
    </source>
</evidence>
<dbReference type="EMBL" id="CP014802">
    <property type="protein sequence ID" value="APX26277.1"/>
    <property type="molecule type" value="Genomic_DNA"/>
</dbReference>
<reference evidence="2 3" key="1">
    <citation type="submission" date="2016-03" db="EMBL/GenBank/DDBJ databases">
        <title>Deep-sea bacteria in the southern Pacific.</title>
        <authorList>
            <person name="Tang K."/>
        </authorList>
    </citation>
    <scope>NUCLEOTIDE SEQUENCE [LARGE SCALE GENOMIC DNA]</scope>
    <source>
        <strain evidence="2 3">JLT2016</strain>
        <plasmid evidence="3">Plasmid ptpro6</plasmid>
    </source>
</reference>
<dbReference type="AlphaFoldDB" id="A0A1U7DDM1"/>
<name>A0A1U7DDM1_9RHOB</name>
<dbReference type="Proteomes" id="UP000186559">
    <property type="component" value="Plasmid pTPRO6"/>
</dbReference>
<organism evidence="2 3">
    <name type="scientific">Salipiger profundus</name>
    <dbReference type="NCBI Taxonomy" id="1229727"/>
    <lineage>
        <taxon>Bacteria</taxon>
        <taxon>Pseudomonadati</taxon>
        <taxon>Pseudomonadota</taxon>
        <taxon>Alphaproteobacteria</taxon>
        <taxon>Rhodobacterales</taxon>
        <taxon>Roseobacteraceae</taxon>
        <taxon>Salipiger</taxon>
    </lineage>
</organism>
<gene>
    <name evidence="2" type="ORF">Ga0080559_TMP5177</name>
</gene>
<keyword evidence="2" id="KW-0614">Plasmid</keyword>
<evidence type="ECO:0000313" key="2">
    <source>
        <dbReference type="EMBL" id="APX26277.1"/>
    </source>
</evidence>
<protein>
    <submittedName>
        <fullName evidence="2">Uncharacterized protein</fullName>
    </submittedName>
</protein>
<proteinExistence type="predicted"/>
<dbReference type="RefSeq" id="WP_128549256.1">
    <property type="nucleotide sequence ID" value="NZ_BMEW01000010.1"/>
</dbReference>